<reference evidence="6 7" key="1">
    <citation type="submission" date="2016-03" db="EMBL/GenBank/DDBJ databases">
        <authorList>
            <person name="Ploux O."/>
        </authorList>
    </citation>
    <scope>NUCLEOTIDE SEQUENCE [LARGE SCALE GENOMIC DNA]</scope>
    <source>
        <strain evidence="6 7">UAMH 11012</strain>
    </source>
</reference>
<dbReference type="Pfam" id="PF00172">
    <property type="entry name" value="Zn_clus"/>
    <property type="match status" value="1"/>
</dbReference>
<dbReference type="PANTHER" id="PTHR31001:SF50">
    <property type="entry name" value="ZN(II)2CYS6 TRANSCRIPTION FACTOR (EUROFUNG)"/>
    <property type="match status" value="1"/>
</dbReference>
<feature type="region of interest" description="Disordered" evidence="4">
    <location>
        <begin position="610"/>
        <end position="632"/>
    </location>
</feature>
<dbReference type="CDD" id="cd12148">
    <property type="entry name" value="fungal_TF_MHR"/>
    <property type="match status" value="1"/>
</dbReference>
<dbReference type="Proteomes" id="UP000184330">
    <property type="component" value="Unassembled WGS sequence"/>
</dbReference>
<dbReference type="EMBL" id="FJOG01000045">
    <property type="protein sequence ID" value="CZR67552.1"/>
    <property type="molecule type" value="Genomic_DNA"/>
</dbReference>
<evidence type="ECO:0000256" key="2">
    <source>
        <dbReference type="ARBA" id="ARBA00022723"/>
    </source>
</evidence>
<name>A0A1L7XR70_9HELO</name>
<accession>A0A1L7XR70</accession>
<keyword evidence="3" id="KW-0539">Nucleus</keyword>
<evidence type="ECO:0000313" key="6">
    <source>
        <dbReference type="EMBL" id="CZR67552.1"/>
    </source>
</evidence>
<dbReference type="GO" id="GO:0005634">
    <property type="term" value="C:nucleus"/>
    <property type="evidence" value="ECO:0007669"/>
    <property type="project" value="UniProtKB-SubCell"/>
</dbReference>
<dbReference type="GO" id="GO:0000981">
    <property type="term" value="F:DNA-binding transcription factor activity, RNA polymerase II-specific"/>
    <property type="evidence" value="ECO:0007669"/>
    <property type="project" value="InterPro"/>
</dbReference>
<evidence type="ECO:0000256" key="1">
    <source>
        <dbReference type="ARBA" id="ARBA00004123"/>
    </source>
</evidence>
<sequence>MEHTQTSTPKLDQLQDSSRIAHACIVCRQRKVRCDLKSPCSGCVKAGRPCIRPATARKRSRKTSQRALEAQEREEALLKRLHKLESVVEALRSSTLATNRSDLQDSHDDTLIEDEHERINQGKAVRLLAGNGRSRYVSDRFWASLSAEIEDVSTMLPIVQQLNDGAGSAGSSPESNAASSSFYHGFLFPAESPSASLVSSYPSPSLLPVYWHLFSANVDPLVRIIHKPSVEPRFLGASDETSNLSAGEDALFFSICFSVITSMSDDEVATVMSEGKQTLLLRYTQAIQLSLSQAGFLDTQELVVLQAFVLYLFCLHSSMDTQIGWTLSGLALRIAEGMGLHRDGDVFRLPPFETEMRRRLWWSIYTLDNRACERQGFASKITEESFDTQLPLNIIDADINVNDVAHPTPKTGCTESSFCLIRYKLAATTQYLRNPRYSWQGRKYPNCIGATVTERKRKVEECEQRLRTEHLDRCSHSTSVCRITNTVGRIVIAKMWLELYHPLHYQNNDGPLTEEIRDFLFTSSLETFEDWRSVMNSRELRKWSWLCRTYVQWHAFAFILSELGNREASEETERAWKLVDTLFYEWEDVPDEKRNPLRWKPLQFLRQKAERNRQKGTIDGTPALEVGESLDDRCPTKPWPTEDATHYVDFHTTSTSSPPNTNYQHMAPEVNSQVNSNASFLNQPGQSWNDGQFSPGSFLPGGISFGNGNQQAAMESQFMQNDVDMDTWAYQAASRSLDNMDFWW</sequence>
<dbReference type="InterPro" id="IPR036864">
    <property type="entry name" value="Zn2-C6_fun-type_DNA-bd_sf"/>
</dbReference>
<keyword evidence="7" id="KW-1185">Reference proteome</keyword>
<dbReference type="GO" id="GO:0008270">
    <property type="term" value="F:zinc ion binding"/>
    <property type="evidence" value="ECO:0007669"/>
    <property type="project" value="InterPro"/>
</dbReference>
<gene>
    <name evidence="6" type="ORF">PAC_17451</name>
</gene>
<feature type="domain" description="Zn(2)-C6 fungal-type" evidence="5">
    <location>
        <begin position="23"/>
        <end position="52"/>
    </location>
</feature>
<dbReference type="CDD" id="cd00067">
    <property type="entry name" value="GAL4"/>
    <property type="match status" value="1"/>
</dbReference>
<dbReference type="STRING" id="576137.A0A1L7XR70"/>
<dbReference type="OrthoDB" id="435881at2759"/>
<dbReference type="InterPro" id="IPR050613">
    <property type="entry name" value="Sec_Metabolite_Reg"/>
</dbReference>
<dbReference type="SMART" id="SM00906">
    <property type="entry name" value="Fungal_trans"/>
    <property type="match status" value="1"/>
</dbReference>
<dbReference type="SMART" id="SM00066">
    <property type="entry name" value="GAL4"/>
    <property type="match status" value="1"/>
</dbReference>
<dbReference type="Gene3D" id="4.10.240.10">
    <property type="entry name" value="Zn(2)-C6 fungal-type DNA-binding domain"/>
    <property type="match status" value="1"/>
</dbReference>
<evidence type="ECO:0000313" key="7">
    <source>
        <dbReference type="Proteomes" id="UP000184330"/>
    </source>
</evidence>
<dbReference type="GO" id="GO:0006351">
    <property type="term" value="P:DNA-templated transcription"/>
    <property type="evidence" value="ECO:0007669"/>
    <property type="project" value="InterPro"/>
</dbReference>
<protein>
    <recommendedName>
        <fullName evidence="5">Zn(2)-C6 fungal-type domain-containing protein</fullName>
    </recommendedName>
</protein>
<proteinExistence type="predicted"/>
<evidence type="ECO:0000256" key="3">
    <source>
        <dbReference type="ARBA" id="ARBA00023242"/>
    </source>
</evidence>
<dbReference type="InterPro" id="IPR007219">
    <property type="entry name" value="XnlR_reg_dom"/>
</dbReference>
<keyword evidence="2" id="KW-0479">Metal-binding</keyword>
<dbReference type="PANTHER" id="PTHR31001">
    <property type="entry name" value="UNCHARACTERIZED TRANSCRIPTIONAL REGULATORY PROTEIN"/>
    <property type="match status" value="1"/>
</dbReference>
<evidence type="ECO:0000259" key="5">
    <source>
        <dbReference type="PROSITE" id="PS50048"/>
    </source>
</evidence>
<evidence type="ECO:0000256" key="4">
    <source>
        <dbReference type="SAM" id="MobiDB-lite"/>
    </source>
</evidence>
<dbReference type="AlphaFoldDB" id="A0A1L7XR70"/>
<dbReference type="Pfam" id="PF04082">
    <property type="entry name" value="Fungal_trans"/>
    <property type="match status" value="1"/>
</dbReference>
<dbReference type="GO" id="GO:0003677">
    <property type="term" value="F:DNA binding"/>
    <property type="evidence" value="ECO:0007669"/>
    <property type="project" value="InterPro"/>
</dbReference>
<organism evidence="6 7">
    <name type="scientific">Phialocephala subalpina</name>
    <dbReference type="NCBI Taxonomy" id="576137"/>
    <lineage>
        <taxon>Eukaryota</taxon>
        <taxon>Fungi</taxon>
        <taxon>Dikarya</taxon>
        <taxon>Ascomycota</taxon>
        <taxon>Pezizomycotina</taxon>
        <taxon>Leotiomycetes</taxon>
        <taxon>Helotiales</taxon>
        <taxon>Mollisiaceae</taxon>
        <taxon>Phialocephala</taxon>
        <taxon>Phialocephala fortinii species complex</taxon>
    </lineage>
</organism>
<dbReference type="SUPFAM" id="SSF57701">
    <property type="entry name" value="Zn2/Cys6 DNA-binding domain"/>
    <property type="match status" value="1"/>
</dbReference>
<comment type="subcellular location">
    <subcellularLocation>
        <location evidence="1">Nucleus</location>
    </subcellularLocation>
</comment>
<dbReference type="PROSITE" id="PS50048">
    <property type="entry name" value="ZN2_CY6_FUNGAL_2"/>
    <property type="match status" value="1"/>
</dbReference>
<dbReference type="InterPro" id="IPR001138">
    <property type="entry name" value="Zn2Cys6_DnaBD"/>
</dbReference>
<dbReference type="PROSITE" id="PS00463">
    <property type="entry name" value="ZN2_CY6_FUNGAL_1"/>
    <property type="match status" value="1"/>
</dbReference>